<keyword evidence="1" id="KW-0732">Signal</keyword>
<evidence type="ECO:0000256" key="1">
    <source>
        <dbReference type="SAM" id="SignalP"/>
    </source>
</evidence>
<dbReference type="GO" id="GO:0006508">
    <property type="term" value="P:proteolysis"/>
    <property type="evidence" value="ECO:0007669"/>
    <property type="project" value="UniProtKB-KW"/>
</dbReference>
<accession>A4NXQ8</accession>
<name>A4NXQ8_HAEIF</name>
<dbReference type="GO" id="GO:0004252">
    <property type="term" value="F:serine-type endopeptidase activity"/>
    <property type="evidence" value="ECO:0007669"/>
    <property type="project" value="UniProtKB-EC"/>
</dbReference>
<feature type="domain" description="Tail specific protease N-terminal" evidence="2">
    <location>
        <begin position="55"/>
        <end position="237"/>
    </location>
</feature>
<gene>
    <name evidence="3" type="ORF">CGSHiR3021_08426</name>
</gene>
<organism evidence="3 4">
    <name type="scientific">Haemophilus influenzae 22.4-21</name>
    <dbReference type="NCBI Taxonomy" id="375063"/>
    <lineage>
        <taxon>Bacteria</taxon>
        <taxon>Pseudomonadati</taxon>
        <taxon>Pseudomonadota</taxon>
        <taxon>Gammaproteobacteria</taxon>
        <taxon>Pasteurellales</taxon>
        <taxon>Pasteurellaceae</taxon>
        <taxon>Haemophilus</taxon>
    </lineage>
</organism>
<evidence type="ECO:0000313" key="4">
    <source>
        <dbReference type="Proteomes" id="UP000005596"/>
    </source>
</evidence>
<feature type="chain" id="PRO_5002671624" evidence="1">
    <location>
        <begin position="28"/>
        <end position="246"/>
    </location>
</feature>
<dbReference type="AlphaFoldDB" id="A4NXQ8"/>
<dbReference type="Pfam" id="PF17804">
    <property type="entry name" value="TSP_NTD"/>
    <property type="match status" value="1"/>
</dbReference>
<keyword evidence="3" id="KW-0378">Hydrolase</keyword>
<protein>
    <submittedName>
        <fullName evidence="3">Carboxy-terminal protease</fullName>
        <ecNumber evidence="3">3.4.21.102</ecNumber>
    </submittedName>
</protein>
<dbReference type="EC" id="3.4.21.102" evidence="3"/>
<dbReference type="InterPro" id="IPR040573">
    <property type="entry name" value="TSP_N"/>
</dbReference>
<evidence type="ECO:0000259" key="2">
    <source>
        <dbReference type="Pfam" id="PF17804"/>
    </source>
</evidence>
<sequence length="246" mass="28668">MKFKMSKNVICYAWLSVCLSSAIPAFAVQPTLKPSDISIPAISEESQLATKRATTRLTQSHYRKIKLDDDFSEKIFDRYIKNLDFNHNTFLQSDIDELRQKYGTKLDEQLNQGDLSAAFDIYDVMMKRRYERYTYALSLLDKEPDLNGQDQIEIDREKAAAPQTEADANKLWDARVKNDIINLKLKDKKWSEIKAKLTKRYNLAIRRLTQTKADDIVQIYLNAFAREIDPHTSYLSQEQQKVLMKV</sequence>
<dbReference type="Proteomes" id="UP000005596">
    <property type="component" value="Unassembled WGS sequence"/>
</dbReference>
<feature type="signal peptide" evidence="1">
    <location>
        <begin position="1"/>
        <end position="27"/>
    </location>
</feature>
<proteinExistence type="predicted"/>
<evidence type="ECO:0000313" key="3">
    <source>
        <dbReference type="EMBL" id="EDK14107.1"/>
    </source>
</evidence>
<dbReference type="EMBL" id="AAZJ01000004">
    <property type="protein sequence ID" value="EDK14107.1"/>
    <property type="molecule type" value="Genomic_DNA"/>
</dbReference>
<keyword evidence="3" id="KW-0645">Protease</keyword>
<reference evidence="3 4" key="1">
    <citation type="journal article" date="2007" name="Genome Biol.">
        <title>Characterization and modeling of the Haemophilus influenzae core and supragenomes based on the complete genomic sequences of Rd and 12 clinical nontypeable strains.</title>
        <authorList>
            <person name="Hogg J.S."/>
            <person name="Hu F.Z."/>
            <person name="Janto B."/>
            <person name="Boissy R."/>
            <person name="Hayes J."/>
            <person name="Keefe R."/>
            <person name="Post J.C."/>
            <person name="Ehrlich G.D."/>
        </authorList>
    </citation>
    <scope>NUCLEOTIDE SEQUENCE [LARGE SCALE GENOMIC DNA]</scope>
    <source>
        <strain evidence="3 4">22.4-21</strain>
    </source>
</reference>
<dbReference type="BioCyc" id="HINF375063:G119K-954-MONOMER"/>